<dbReference type="InterPro" id="IPR003591">
    <property type="entry name" value="Leu-rich_rpt_typical-subtyp"/>
</dbReference>
<feature type="domain" description="Ig-like" evidence="10">
    <location>
        <begin position="842"/>
        <end position="932"/>
    </location>
</feature>
<keyword evidence="6" id="KW-0677">Repeat</keyword>
<feature type="domain" description="Ig-like" evidence="10">
    <location>
        <begin position="671"/>
        <end position="744"/>
    </location>
</feature>
<dbReference type="FunFam" id="3.80.10.10:FF:000002">
    <property type="entry name" value="Slit guidance ligand 2"/>
    <property type="match status" value="1"/>
</dbReference>
<dbReference type="InterPro" id="IPR003598">
    <property type="entry name" value="Ig_sub2"/>
</dbReference>
<evidence type="ECO:0000256" key="8">
    <source>
        <dbReference type="SAM" id="Phobius"/>
    </source>
</evidence>
<sequence>MAATNIRNLTLILVIYLNNLRSSSPCPPRCSCYLDRSDVDCNYAGLKEIPSASSVPSYAQKLRLKSNHIHLIPTRAFEPLNQLWNLDLSNNRIRALDNQTFLGLTSLEFLSLSSNSIQAIAENTFEMLSSLKTLILNNNCIGFIDAQGFAGLFNLLFLDLSENVIQEFTEGMFSDLVALAEIRISGNNITWIASGAFVGLSSLPSLNLSSNQIGALREDAFHGVKTTLQRLSLEHNNLTTFPPNVFNGFPALEEISFYNNSLRSISVDSFTDLPSLCFLDLKENRIAMLKPKTFQNLPDLIVLDLSYNQLDAIKGLTFVGLREIMELRLEFNQIQELESYSFFGCSSLSVLNLQNNQLHAIHSKAFEGAYFLTTIKLDNNRLTTLPSEVLKPFRLLHEITLSNNSMSVLQESAFQGLVHVRSLDLSMNNLSMISQDVFNPLVNLRVLNLSGNFITAIANSSLSNLPKLKLLNISNNFIQAISCNTFRGSGNLEMLNLHQNRLTSVPTCALTKTPLIIKLILSANQIHELEEKDFSKLDSIQEIYVQNNIIRIIHPLTFFHLGRLNILNLDNNELTAVHQHWFSNSLAIQYLSLSHNKIQVINHRLFGGIKKIETFSAVGNPWACNCSNFWMTVNRSIIDLKMSHLYVCDSPVSLKGTNAFESISDIPCTLPKIIRARAETFHLAVKEEEPLRLTCKASGFPAPKIYWVLPDRTKRIPSSSGSNVLMAMEPRTYKGGYYSCIAENEVGMDKMHIFVDVIKALSVTVLQRFVAVDENGTANLTCLTEGYPEPEVHWVSPSGHKYLGYQHILESVGNNDVGKYYCVAKNSQSTVNDSALLAFGKPPLIKSRSTNFTFSPGQNIVLPCLSIGFPPPVVIWKLPSLLHIGSNYTGGRIKVLENGDLIIENLDWNATGIYICDASNLSGTDSVQHFVSVREENTCMQLLNPDSHYKKLILFIVVSVFLIGVAALFARIATRKKKRLKIIRVQPFQEKNQSQVSQVKITETGL</sequence>
<evidence type="ECO:0000256" key="3">
    <source>
        <dbReference type="ARBA" id="ARBA00022525"/>
    </source>
</evidence>
<dbReference type="SUPFAM" id="SSF48726">
    <property type="entry name" value="Immunoglobulin"/>
    <property type="match status" value="3"/>
</dbReference>
<dbReference type="SMART" id="SM00409">
    <property type="entry name" value="IG"/>
    <property type="match status" value="3"/>
</dbReference>
<keyword evidence="8" id="KW-0812">Transmembrane</keyword>
<keyword evidence="8" id="KW-0472">Membrane</keyword>
<dbReference type="InterPro" id="IPR003599">
    <property type="entry name" value="Ig_sub"/>
</dbReference>
<keyword evidence="3" id="KW-0964">Secreted</keyword>
<dbReference type="AlphaFoldDB" id="A0AAD8CZS1"/>
<dbReference type="Gene3D" id="3.80.10.10">
    <property type="entry name" value="Ribonuclease Inhibitor"/>
    <property type="match status" value="5"/>
</dbReference>
<dbReference type="InterPro" id="IPR050541">
    <property type="entry name" value="LRR_TM_domain-containing"/>
</dbReference>
<dbReference type="PANTHER" id="PTHR24369:SF210">
    <property type="entry name" value="CHAOPTIN-RELATED"/>
    <property type="match status" value="1"/>
</dbReference>
<name>A0AAD8CZS1_ACIOX</name>
<dbReference type="SMART" id="SM00369">
    <property type="entry name" value="LRR_TYP"/>
    <property type="match status" value="22"/>
</dbReference>
<comment type="subcellular location">
    <subcellularLocation>
        <location evidence="1">Secreted</location>
    </subcellularLocation>
</comment>
<dbReference type="FunFam" id="3.80.10.10:FF:001164">
    <property type="entry name" value="GH01279p"/>
    <property type="match status" value="1"/>
</dbReference>
<dbReference type="Gene3D" id="2.60.40.10">
    <property type="entry name" value="Immunoglobulins"/>
    <property type="match status" value="3"/>
</dbReference>
<gene>
    <name evidence="11" type="primary">Igsf10</name>
    <name evidence="11" type="ORF">AOXY_G21099</name>
</gene>
<dbReference type="GO" id="GO:0005576">
    <property type="term" value="C:extracellular region"/>
    <property type="evidence" value="ECO:0007669"/>
    <property type="project" value="UniProtKB-SubCell"/>
</dbReference>
<keyword evidence="7" id="KW-1015">Disulfide bond</keyword>
<dbReference type="Pfam" id="PF13855">
    <property type="entry name" value="LRR_8"/>
    <property type="match status" value="5"/>
</dbReference>
<evidence type="ECO:0000313" key="11">
    <source>
        <dbReference type="EMBL" id="KAK1159716.1"/>
    </source>
</evidence>
<dbReference type="GO" id="GO:0005886">
    <property type="term" value="C:plasma membrane"/>
    <property type="evidence" value="ECO:0007669"/>
    <property type="project" value="TreeGrafter"/>
</dbReference>
<dbReference type="SUPFAM" id="SSF52058">
    <property type="entry name" value="L domain-like"/>
    <property type="match status" value="2"/>
</dbReference>
<comment type="caution">
    <text evidence="11">The sequence shown here is derived from an EMBL/GenBank/DDBJ whole genome shotgun (WGS) entry which is preliminary data.</text>
</comment>
<organism evidence="11 12">
    <name type="scientific">Acipenser oxyrinchus oxyrinchus</name>
    <dbReference type="NCBI Taxonomy" id="40147"/>
    <lineage>
        <taxon>Eukaryota</taxon>
        <taxon>Metazoa</taxon>
        <taxon>Chordata</taxon>
        <taxon>Craniata</taxon>
        <taxon>Vertebrata</taxon>
        <taxon>Euteleostomi</taxon>
        <taxon>Actinopterygii</taxon>
        <taxon>Chondrostei</taxon>
        <taxon>Acipenseriformes</taxon>
        <taxon>Acipenseridae</taxon>
        <taxon>Acipenser</taxon>
    </lineage>
</organism>
<protein>
    <submittedName>
        <fullName evidence="11">Insulin-like growth factor-binding protein complex acid labile subunit</fullName>
    </submittedName>
</protein>
<keyword evidence="8" id="KW-1133">Transmembrane helix</keyword>
<dbReference type="InterPro" id="IPR007110">
    <property type="entry name" value="Ig-like_dom"/>
</dbReference>
<dbReference type="GO" id="GO:0007399">
    <property type="term" value="P:nervous system development"/>
    <property type="evidence" value="ECO:0007669"/>
    <property type="project" value="UniProtKB-ARBA"/>
</dbReference>
<dbReference type="InterPro" id="IPR001611">
    <property type="entry name" value="Leu-rich_rpt"/>
</dbReference>
<feature type="domain" description="Ig-like" evidence="10">
    <location>
        <begin position="761"/>
        <end position="838"/>
    </location>
</feature>
<dbReference type="FunFam" id="3.80.10.10:FF:001360">
    <property type="entry name" value="Uncharacterized protein"/>
    <property type="match status" value="1"/>
</dbReference>
<dbReference type="Proteomes" id="UP001230051">
    <property type="component" value="Unassembled WGS sequence"/>
</dbReference>
<dbReference type="PROSITE" id="PS50835">
    <property type="entry name" value="IG_LIKE"/>
    <property type="match status" value="3"/>
</dbReference>
<dbReference type="PROSITE" id="PS51450">
    <property type="entry name" value="LRR"/>
    <property type="match status" value="4"/>
</dbReference>
<dbReference type="PANTHER" id="PTHR24369">
    <property type="entry name" value="ANTIGEN BSP, PUTATIVE-RELATED"/>
    <property type="match status" value="1"/>
</dbReference>
<dbReference type="InterPro" id="IPR036179">
    <property type="entry name" value="Ig-like_dom_sf"/>
</dbReference>
<feature type="transmembrane region" description="Helical" evidence="8">
    <location>
        <begin position="952"/>
        <end position="974"/>
    </location>
</feature>
<evidence type="ECO:0000256" key="2">
    <source>
        <dbReference type="ARBA" id="ARBA00022473"/>
    </source>
</evidence>
<evidence type="ECO:0000256" key="1">
    <source>
        <dbReference type="ARBA" id="ARBA00004613"/>
    </source>
</evidence>
<dbReference type="InterPro" id="IPR026906">
    <property type="entry name" value="LRR_5"/>
</dbReference>
<dbReference type="SMART" id="SM00408">
    <property type="entry name" value="IGc2"/>
    <property type="match status" value="3"/>
</dbReference>
<evidence type="ECO:0000313" key="12">
    <source>
        <dbReference type="Proteomes" id="UP001230051"/>
    </source>
</evidence>
<evidence type="ECO:0000256" key="5">
    <source>
        <dbReference type="ARBA" id="ARBA00022729"/>
    </source>
</evidence>
<feature type="chain" id="PRO_5042107748" evidence="9">
    <location>
        <begin position="26"/>
        <end position="1006"/>
    </location>
</feature>
<evidence type="ECO:0000256" key="4">
    <source>
        <dbReference type="ARBA" id="ARBA00022614"/>
    </source>
</evidence>
<keyword evidence="4" id="KW-0433">Leucine-rich repeat</keyword>
<dbReference type="Pfam" id="PF13306">
    <property type="entry name" value="LRR_5"/>
    <property type="match status" value="1"/>
</dbReference>
<evidence type="ECO:0000259" key="10">
    <source>
        <dbReference type="PROSITE" id="PS50835"/>
    </source>
</evidence>
<feature type="signal peptide" evidence="9">
    <location>
        <begin position="1"/>
        <end position="25"/>
    </location>
</feature>
<dbReference type="Pfam" id="PF13927">
    <property type="entry name" value="Ig_3"/>
    <property type="match status" value="3"/>
</dbReference>
<dbReference type="SMART" id="SM00365">
    <property type="entry name" value="LRR_SD22"/>
    <property type="match status" value="7"/>
</dbReference>
<dbReference type="InterPro" id="IPR032675">
    <property type="entry name" value="LRR_dom_sf"/>
</dbReference>
<evidence type="ECO:0000256" key="7">
    <source>
        <dbReference type="ARBA" id="ARBA00023157"/>
    </source>
</evidence>
<keyword evidence="12" id="KW-1185">Reference proteome</keyword>
<evidence type="ECO:0000256" key="6">
    <source>
        <dbReference type="ARBA" id="ARBA00022737"/>
    </source>
</evidence>
<accession>A0AAD8CZS1</accession>
<keyword evidence="2" id="KW-0217">Developmental protein</keyword>
<proteinExistence type="predicted"/>
<evidence type="ECO:0000256" key="9">
    <source>
        <dbReference type="SAM" id="SignalP"/>
    </source>
</evidence>
<dbReference type="PRINTS" id="PR00019">
    <property type="entry name" value="LEURICHRPT"/>
</dbReference>
<dbReference type="InterPro" id="IPR013783">
    <property type="entry name" value="Ig-like_fold"/>
</dbReference>
<dbReference type="EMBL" id="JAGXEW010000021">
    <property type="protein sequence ID" value="KAK1159716.1"/>
    <property type="molecule type" value="Genomic_DNA"/>
</dbReference>
<keyword evidence="5 9" id="KW-0732">Signal</keyword>
<reference evidence="11" key="1">
    <citation type="submission" date="2022-02" db="EMBL/GenBank/DDBJ databases">
        <title>Atlantic sturgeon de novo genome assembly.</title>
        <authorList>
            <person name="Stock M."/>
            <person name="Klopp C."/>
            <person name="Guiguen Y."/>
            <person name="Cabau C."/>
            <person name="Parinello H."/>
            <person name="Santidrian Yebra-Pimentel E."/>
            <person name="Kuhl H."/>
            <person name="Dirks R.P."/>
            <person name="Guessner J."/>
            <person name="Wuertz S."/>
            <person name="Du K."/>
            <person name="Schartl M."/>
        </authorList>
    </citation>
    <scope>NUCLEOTIDE SEQUENCE</scope>
    <source>
        <strain evidence="11">STURGEONOMICS-FGT-2020</strain>
        <tissue evidence="11">Whole blood</tissue>
    </source>
</reference>